<dbReference type="InterPro" id="IPR013118">
    <property type="entry name" value="Mannitol_DH_C"/>
</dbReference>
<dbReference type="RefSeq" id="WP_380969146.1">
    <property type="nucleotide sequence ID" value="NZ_JBHTCO010000042.1"/>
</dbReference>
<dbReference type="Pfam" id="PF08125">
    <property type="entry name" value="Mannitol_dh_C"/>
    <property type="match status" value="1"/>
</dbReference>
<protein>
    <recommendedName>
        <fullName evidence="4">Altronate oxidoreductase</fullName>
        <ecNumber evidence="4">1.1.1.58</ecNumber>
    </recommendedName>
    <alternativeName>
        <fullName evidence="4">Tagaturonate dehydrogenase</fullName>
    </alternativeName>
    <alternativeName>
        <fullName evidence="4">Tagaturonate reductase</fullName>
    </alternativeName>
</protein>
<dbReference type="PANTHER" id="PTHR30524:SF0">
    <property type="entry name" value="ALTRONATE OXIDOREDUCTASE-RELATED"/>
    <property type="match status" value="1"/>
</dbReference>
<dbReference type="PANTHER" id="PTHR30524">
    <property type="entry name" value="MANNITOL-1-PHOSPHATE 5-DEHYDROGENASE"/>
    <property type="match status" value="1"/>
</dbReference>
<dbReference type="SUPFAM" id="SSF48179">
    <property type="entry name" value="6-phosphogluconate dehydrogenase C-terminal domain-like"/>
    <property type="match status" value="1"/>
</dbReference>
<dbReference type="Gene3D" id="3.40.50.720">
    <property type="entry name" value="NAD(P)-binding Rossmann-like Domain"/>
    <property type="match status" value="1"/>
</dbReference>
<comment type="catalytic activity">
    <reaction evidence="3">
        <text>D-mannitol 1-phosphate + NAD(+) = beta-D-fructose 6-phosphate + NADH + H(+)</text>
        <dbReference type="Rhea" id="RHEA:19661"/>
        <dbReference type="ChEBI" id="CHEBI:15378"/>
        <dbReference type="ChEBI" id="CHEBI:57540"/>
        <dbReference type="ChEBI" id="CHEBI:57634"/>
        <dbReference type="ChEBI" id="CHEBI:57945"/>
        <dbReference type="ChEBI" id="CHEBI:61381"/>
        <dbReference type="EC" id="1.1.1.17"/>
    </reaction>
</comment>
<dbReference type="InterPro" id="IPR036291">
    <property type="entry name" value="NAD(P)-bd_dom_sf"/>
</dbReference>
<dbReference type="Pfam" id="PF01232">
    <property type="entry name" value="Mannitol_dh"/>
    <property type="match status" value="1"/>
</dbReference>
<reference evidence="8" key="1">
    <citation type="journal article" date="2019" name="Int. J. Syst. Evol. Microbiol.">
        <title>The Global Catalogue of Microorganisms (GCM) 10K type strain sequencing project: providing services to taxonomists for standard genome sequencing and annotation.</title>
        <authorList>
            <consortium name="The Broad Institute Genomics Platform"/>
            <consortium name="The Broad Institute Genome Sequencing Center for Infectious Disease"/>
            <person name="Wu L."/>
            <person name="Ma J."/>
        </authorList>
    </citation>
    <scope>NUCLEOTIDE SEQUENCE [LARGE SCALE GENOMIC DNA]</scope>
    <source>
        <strain evidence="8">CGMCC 1.16305</strain>
    </source>
</reference>
<dbReference type="SUPFAM" id="SSF51735">
    <property type="entry name" value="NAD(P)-binding Rossmann-fold domains"/>
    <property type="match status" value="1"/>
</dbReference>
<evidence type="ECO:0000256" key="4">
    <source>
        <dbReference type="HAMAP-Rule" id="MF_00670"/>
    </source>
</evidence>
<feature type="domain" description="Mannitol dehydrogenase C-terminal" evidence="6">
    <location>
        <begin position="273"/>
        <end position="467"/>
    </location>
</feature>
<evidence type="ECO:0000313" key="8">
    <source>
        <dbReference type="Proteomes" id="UP001596505"/>
    </source>
</evidence>
<keyword evidence="1 4" id="KW-0560">Oxidoreductase</keyword>
<evidence type="ECO:0000256" key="3">
    <source>
        <dbReference type="ARBA" id="ARBA00048615"/>
    </source>
</evidence>
<dbReference type="InterPro" id="IPR000669">
    <property type="entry name" value="Mannitol_DH"/>
</dbReference>
<dbReference type="InterPro" id="IPR008927">
    <property type="entry name" value="6-PGluconate_DH-like_C_sf"/>
</dbReference>
<dbReference type="EC" id="1.1.1.58" evidence="4"/>
<comment type="catalytic activity">
    <reaction evidence="4">
        <text>D-altronate + NAD(+) = keto-D-tagaturonate + NADH + H(+)</text>
        <dbReference type="Rhea" id="RHEA:17813"/>
        <dbReference type="ChEBI" id="CHEBI:15378"/>
        <dbReference type="ChEBI" id="CHEBI:17360"/>
        <dbReference type="ChEBI" id="CHEBI:17886"/>
        <dbReference type="ChEBI" id="CHEBI:57540"/>
        <dbReference type="ChEBI" id="CHEBI:57945"/>
        <dbReference type="EC" id="1.1.1.58"/>
    </reaction>
</comment>
<dbReference type="PRINTS" id="PR00084">
    <property type="entry name" value="MTLDHDRGNASE"/>
</dbReference>
<evidence type="ECO:0000256" key="1">
    <source>
        <dbReference type="ARBA" id="ARBA00023002"/>
    </source>
</evidence>
<evidence type="ECO:0000256" key="2">
    <source>
        <dbReference type="ARBA" id="ARBA00023027"/>
    </source>
</evidence>
<organism evidence="7 8">
    <name type="scientific">Scopulibacillus cellulosilyticus</name>
    <dbReference type="NCBI Taxonomy" id="2665665"/>
    <lineage>
        <taxon>Bacteria</taxon>
        <taxon>Bacillati</taxon>
        <taxon>Bacillota</taxon>
        <taxon>Bacilli</taxon>
        <taxon>Bacillales</taxon>
        <taxon>Sporolactobacillaceae</taxon>
        <taxon>Scopulibacillus</taxon>
    </lineage>
</organism>
<dbReference type="EMBL" id="JBHTCO010000042">
    <property type="protein sequence ID" value="MFC7395040.1"/>
    <property type="molecule type" value="Genomic_DNA"/>
</dbReference>
<name>A0ABW2Q4R2_9BACL</name>
<feature type="binding site" evidence="4">
    <location>
        <begin position="19"/>
        <end position="30"/>
    </location>
    <ligand>
        <name>NAD(+)</name>
        <dbReference type="ChEBI" id="CHEBI:57540"/>
    </ligand>
</feature>
<comment type="pathway">
    <text evidence="4">Carbohydrate metabolism; pentose and glucuronate interconversion.</text>
</comment>
<dbReference type="Gene3D" id="1.10.1040.10">
    <property type="entry name" value="N-(1-d-carboxylethyl)-l-norvaline Dehydrogenase, domain 2"/>
    <property type="match status" value="1"/>
</dbReference>
<accession>A0ABW2Q4R2</accession>
<keyword evidence="2 4" id="KW-0520">NAD</keyword>
<keyword evidence="8" id="KW-1185">Reference proteome</keyword>
<dbReference type="HAMAP" id="MF_00670">
    <property type="entry name" value="Altron_oxidoreduct"/>
    <property type="match status" value="1"/>
</dbReference>
<proteinExistence type="inferred from homology"/>
<dbReference type="InterPro" id="IPR013131">
    <property type="entry name" value="Mannitol_DH_N"/>
</dbReference>
<evidence type="ECO:0000259" key="6">
    <source>
        <dbReference type="Pfam" id="PF08125"/>
    </source>
</evidence>
<evidence type="ECO:0000313" key="7">
    <source>
        <dbReference type="EMBL" id="MFC7395040.1"/>
    </source>
</evidence>
<dbReference type="Proteomes" id="UP001596505">
    <property type="component" value="Unassembled WGS sequence"/>
</dbReference>
<evidence type="ECO:0000259" key="5">
    <source>
        <dbReference type="Pfam" id="PF01232"/>
    </source>
</evidence>
<dbReference type="InterPro" id="IPR013328">
    <property type="entry name" value="6PGD_dom2"/>
</dbReference>
<dbReference type="InterPro" id="IPR023668">
    <property type="entry name" value="Altronate_OxRdtase"/>
</dbReference>
<sequence length="493" mass="56754">MKKLSKSIVENYEKHPEKVLQFGEGNFLRAFVDWQIEVMNKTADFNGSIVVVQPRGSKKIEKLNEQNGLYTLYLQGMKEGKAVKEHMLIHSISRGINLFTQYEEFEQLAHNDELRFIFSNTTEAGIAYDETDRLDDRPQKSFPGKLTAFLYYRYKAFNGNKDKGFIIIPCELIDRSGEKLKEIILQYASLWNLGEGFIRWVHDANTFCSSLVDRIVPGYPRDTIEEITNELGYQDDMVVVGEQFHLWVIEGPQWIREEFPAHISGLNTLFVDDLTPYRTRKVRILNGTHTAMTPVAYLYGLNTVAEAVKHPVMGRYIKEMIFEEIIPTLDLPADELTNFANAVLERFGNPFIKHLLLSISLNSFSKYKTRDLPSLLAYFNLKKELPRKLVFSLAALICFYKGKRGAEEIKIEDNREIIELLSRHWRAFDGTVESAREIVTAVLGYERIWEIDLNSVPGLTDKVTMYLYEIETKGMTEALETVLQVKAKNQGGE</sequence>
<feature type="domain" description="Mannitol dehydrogenase N-terminal" evidence="5">
    <location>
        <begin position="18"/>
        <end position="254"/>
    </location>
</feature>
<comment type="caution">
    <text evidence="7">The sequence shown here is derived from an EMBL/GenBank/DDBJ whole genome shotgun (WGS) entry which is preliminary data.</text>
</comment>
<dbReference type="NCBIfam" id="NF002969">
    <property type="entry name" value="PRK03643.1"/>
    <property type="match status" value="1"/>
</dbReference>
<gene>
    <name evidence="4" type="primary">uxaB</name>
    <name evidence="7" type="ORF">ACFQRG_19185</name>
</gene>
<comment type="similarity">
    <text evidence="4">Belongs to the mannitol dehydrogenase family. UxaB subfamily.</text>
</comment>